<evidence type="ECO:0000256" key="1">
    <source>
        <dbReference type="SAM" id="MobiDB-lite"/>
    </source>
</evidence>
<sequence>MQTMTPDRFSECLLHIRWTPINIASALQCELSWIEALEAGNEEVPAERAAWLETLPKAHEASPAPATYRGRGSKH</sequence>
<dbReference type="KEGG" id="rhl:LPU83_3392"/>
<evidence type="ECO:0000313" key="3">
    <source>
        <dbReference type="Proteomes" id="UP000019443"/>
    </source>
</evidence>
<dbReference type="AlphaFoldDB" id="W6RCN7"/>
<keyword evidence="3" id="KW-1185">Reference proteome</keyword>
<organism evidence="2 3">
    <name type="scientific">Rhizobium favelukesii</name>
    <dbReference type="NCBI Taxonomy" id="348824"/>
    <lineage>
        <taxon>Bacteria</taxon>
        <taxon>Pseudomonadati</taxon>
        <taxon>Pseudomonadota</taxon>
        <taxon>Alphaproteobacteria</taxon>
        <taxon>Hyphomicrobiales</taxon>
        <taxon>Rhizobiaceae</taxon>
        <taxon>Rhizobium/Agrobacterium group</taxon>
        <taxon>Rhizobium</taxon>
    </lineage>
</organism>
<accession>W6RCN7</accession>
<protein>
    <submittedName>
        <fullName evidence="2">Uncharacterized protein</fullName>
    </submittedName>
</protein>
<name>W6RCN7_9HYPH</name>
<dbReference type="PATRIC" id="fig|348824.6.peg.3655"/>
<gene>
    <name evidence="2" type="ORF">LPU83_3392</name>
</gene>
<proteinExistence type="predicted"/>
<reference evidence="2" key="1">
    <citation type="submission" date="2013-11" db="EMBL/GenBank/DDBJ databases">
        <title>Draft genome sequence of the broad-host-range Rhizobium sp. LPU83 strain, a member of the low-genetic diversity Oregon-like Rhizobium sp. group.</title>
        <authorList>
            <person name="Wibberg D."/>
            <person name="Puehler A."/>
            <person name="Schlueter A."/>
        </authorList>
    </citation>
    <scope>NUCLEOTIDE SEQUENCE [LARGE SCALE GENOMIC DNA]</scope>
    <source>
        <strain evidence="2">LPU83</strain>
    </source>
</reference>
<evidence type="ECO:0000313" key="2">
    <source>
        <dbReference type="EMBL" id="CDM59037.1"/>
    </source>
</evidence>
<dbReference type="eggNOG" id="ENOG502ZUA9">
    <property type="taxonomic scope" value="Bacteria"/>
</dbReference>
<dbReference type="Proteomes" id="UP000019443">
    <property type="component" value="Chromosome"/>
</dbReference>
<dbReference type="HOGENOM" id="CLU_192144_0_0_5"/>
<feature type="region of interest" description="Disordered" evidence="1">
    <location>
        <begin position="55"/>
        <end position="75"/>
    </location>
</feature>
<dbReference type="EMBL" id="HG916852">
    <property type="protein sequence ID" value="CDM59037.1"/>
    <property type="molecule type" value="Genomic_DNA"/>
</dbReference>